<dbReference type="Proteomes" id="UP000306544">
    <property type="component" value="Unassembled WGS sequence"/>
</dbReference>
<reference evidence="5 6" key="1">
    <citation type="submission" date="2019-05" db="EMBL/GenBank/DDBJ databases">
        <title>Nesterenkonia sp. GY239, isolated from the Southern Atlantic Ocean.</title>
        <authorList>
            <person name="Zhang G."/>
        </authorList>
    </citation>
    <scope>NUCLEOTIDE SEQUENCE [LARGE SCALE GENOMIC DNA]</scope>
    <source>
        <strain evidence="5 6">GY239</strain>
    </source>
</reference>
<dbReference type="Pfam" id="PF13579">
    <property type="entry name" value="Glyco_trans_4_4"/>
    <property type="match status" value="1"/>
</dbReference>
<keyword evidence="6" id="KW-1185">Reference proteome</keyword>
<dbReference type="PANTHER" id="PTHR12526:SF510">
    <property type="entry name" value="D-INOSITOL 3-PHOSPHATE GLYCOSYLTRANSFERASE"/>
    <property type="match status" value="1"/>
</dbReference>
<dbReference type="Pfam" id="PF00534">
    <property type="entry name" value="Glycos_transf_1"/>
    <property type="match status" value="1"/>
</dbReference>
<sequence length="437" mass="46421">MPIESGVGPDAAARRVVMLSLHTSPLAQAGTGDAGGLNVYVNQLAHALAERGTTVDIVTTDLDVAPGQGPEFATQSGDRRAALHPRLRVHVLQVCQNCREDKSRLLRCIADLSQRALVSLKSADPHPVDVVHSHYWLSGLAGISLAASLGAELVHTMHTIGAVKLERDPDAAEDPQRHRAEQQIAAAASALTANTRREAADLQRIFDAPPERIAMVQPGTALGTFHPPTGVDPRLTPPTQRTLRLAFAGRLQPHKGPQVAVAAVGRLRSRLPHLKVELTVAGRQSGPDSVDISALAHDAGISDILVTKKPLPHPDLAELFRTSDALLVPSYSESFGLVALEAKACGTPVLAHNVGGLAELVDHGRSGILIDSLDPEDWAAALEKLVSDWNLWTAFSRAAADLARGYSWDATALQAQAAYERVLTAYSGSARQPCTSD</sequence>
<keyword evidence="2 5" id="KW-0808">Transferase</keyword>
<dbReference type="InterPro" id="IPR028098">
    <property type="entry name" value="Glyco_trans_4-like_N"/>
</dbReference>
<dbReference type="AlphaFoldDB" id="A0A5R8ZXM9"/>
<dbReference type="InterPro" id="IPR001296">
    <property type="entry name" value="Glyco_trans_1"/>
</dbReference>
<dbReference type="RefSeq" id="WP_138171255.1">
    <property type="nucleotide sequence ID" value="NZ_VAWA01000033.1"/>
</dbReference>
<dbReference type="Gene3D" id="3.40.50.2000">
    <property type="entry name" value="Glycogen Phosphorylase B"/>
    <property type="match status" value="2"/>
</dbReference>
<dbReference type="PANTHER" id="PTHR12526">
    <property type="entry name" value="GLYCOSYLTRANSFERASE"/>
    <property type="match status" value="1"/>
</dbReference>
<evidence type="ECO:0000313" key="6">
    <source>
        <dbReference type="Proteomes" id="UP000306544"/>
    </source>
</evidence>
<accession>A0A5R8ZXM9</accession>
<protein>
    <submittedName>
        <fullName evidence="5">Glycosyltransferase</fullName>
    </submittedName>
</protein>
<dbReference type="OrthoDB" id="9810929at2"/>
<comment type="caution">
    <text evidence="5">The sequence shown here is derived from an EMBL/GenBank/DDBJ whole genome shotgun (WGS) entry which is preliminary data.</text>
</comment>
<keyword evidence="1" id="KW-0328">Glycosyltransferase</keyword>
<organism evidence="5 6">
    <name type="scientific">Nesterenkonia sphaerica</name>
    <dbReference type="NCBI Taxonomy" id="1804988"/>
    <lineage>
        <taxon>Bacteria</taxon>
        <taxon>Bacillati</taxon>
        <taxon>Actinomycetota</taxon>
        <taxon>Actinomycetes</taxon>
        <taxon>Micrococcales</taxon>
        <taxon>Micrococcaceae</taxon>
        <taxon>Nesterenkonia</taxon>
    </lineage>
</organism>
<dbReference type="GO" id="GO:0016757">
    <property type="term" value="F:glycosyltransferase activity"/>
    <property type="evidence" value="ECO:0007669"/>
    <property type="project" value="UniProtKB-KW"/>
</dbReference>
<evidence type="ECO:0000256" key="1">
    <source>
        <dbReference type="ARBA" id="ARBA00022676"/>
    </source>
</evidence>
<dbReference type="EMBL" id="VAWA01000033">
    <property type="protein sequence ID" value="TLP71151.1"/>
    <property type="molecule type" value="Genomic_DNA"/>
</dbReference>
<evidence type="ECO:0000259" key="3">
    <source>
        <dbReference type="Pfam" id="PF00534"/>
    </source>
</evidence>
<feature type="domain" description="Glycosyltransferase subfamily 4-like N-terminal" evidence="4">
    <location>
        <begin position="35"/>
        <end position="219"/>
    </location>
</feature>
<name>A0A5R8ZXM9_9MICC</name>
<evidence type="ECO:0000313" key="5">
    <source>
        <dbReference type="EMBL" id="TLP71151.1"/>
    </source>
</evidence>
<dbReference type="SUPFAM" id="SSF53756">
    <property type="entry name" value="UDP-Glycosyltransferase/glycogen phosphorylase"/>
    <property type="match status" value="1"/>
</dbReference>
<proteinExistence type="predicted"/>
<feature type="domain" description="Glycosyl transferase family 1" evidence="3">
    <location>
        <begin position="245"/>
        <end position="399"/>
    </location>
</feature>
<evidence type="ECO:0000259" key="4">
    <source>
        <dbReference type="Pfam" id="PF13579"/>
    </source>
</evidence>
<evidence type="ECO:0000256" key="2">
    <source>
        <dbReference type="ARBA" id="ARBA00022679"/>
    </source>
</evidence>
<gene>
    <name evidence="5" type="ORF">FEF27_12705</name>
</gene>